<comment type="caution">
    <text evidence="1">The sequence shown here is derived from an EMBL/GenBank/DDBJ whole genome shotgun (WGS) entry which is preliminary data.</text>
</comment>
<evidence type="ECO:0000313" key="2">
    <source>
        <dbReference type="Proteomes" id="UP000253934"/>
    </source>
</evidence>
<evidence type="ECO:0000313" key="1">
    <source>
        <dbReference type="EMBL" id="RDB35755.1"/>
    </source>
</evidence>
<keyword evidence="2" id="KW-1185">Reference proteome</keyword>
<name>A0A369KSR7_9BACT</name>
<protein>
    <submittedName>
        <fullName evidence="1">Uncharacterized protein</fullName>
    </submittedName>
</protein>
<gene>
    <name evidence="1" type="ORF">DCC88_08630</name>
</gene>
<dbReference type="AlphaFoldDB" id="A0A369KSR7"/>
<dbReference type="EMBL" id="QOVW01000076">
    <property type="protein sequence ID" value="RDB35755.1"/>
    <property type="molecule type" value="Genomic_DNA"/>
</dbReference>
<sequence>MSKKFFPAKFLFFLCIFLFYTSQAFSYGSYLFCINKNVNKRYLTIEGIGWNWAKGEDKTNILEEYKNFITVYDNNGIWISGFAVLPSYSNGYTLSLNDTFQSKKEAKKFCITLIKKCQQDFGTEFSLLGVSSWDIPNWNWGSIAIKYGLLGWGVCDNWKRLQDFYL</sequence>
<dbReference type="Proteomes" id="UP000253934">
    <property type="component" value="Unassembled WGS sequence"/>
</dbReference>
<organism evidence="1 2">
    <name type="scientific">Spirobacillus cienkowskii</name>
    <dbReference type="NCBI Taxonomy" id="495820"/>
    <lineage>
        <taxon>Bacteria</taxon>
        <taxon>Pseudomonadati</taxon>
        <taxon>Bdellovibrionota</taxon>
        <taxon>Oligoflexia</taxon>
        <taxon>Silvanigrellales</taxon>
        <taxon>Spirobacillus</taxon>
    </lineage>
</organism>
<reference evidence="1" key="1">
    <citation type="submission" date="2018-04" db="EMBL/GenBank/DDBJ databases">
        <title>Draft genome sequence of the Candidatus Spirobacillus cienkowskii, a pathogen of freshwater Daphnia species, reconstructed from hemolymph metagenomic reads.</title>
        <authorList>
            <person name="Bresciani L."/>
            <person name="Lemos L.N."/>
            <person name="Wale N."/>
            <person name="Lin J.Y."/>
            <person name="Fernandes G.R."/>
            <person name="Duffy M.A."/>
            <person name="Rodrigues J.M."/>
        </authorList>
    </citation>
    <scope>NUCLEOTIDE SEQUENCE [LARGE SCALE GENOMIC DNA]</scope>
    <source>
        <strain evidence="1">Binning01</strain>
    </source>
</reference>
<accession>A0A369KSR7</accession>
<proteinExistence type="predicted"/>